<sequence>MEILLNLYASYP</sequence>
<reference evidence="2" key="1">
    <citation type="journal article" date="2013" name="Mol. Plant Microbe Interact.">
        <title>Global aspects of pacC regulation of pathogenicity genes in Colletotrichum gloeosporioides as revealed by transcriptome analysis.</title>
        <authorList>
            <person name="Alkan N."/>
            <person name="Meng X."/>
            <person name="Friedlander G."/>
            <person name="Reuveni E."/>
            <person name="Sukno S."/>
            <person name="Sherman A."/>
            <person name="Thon M."/>
            <person name="Fluhr R."/>
            <person name="Prusky D."/>
        </authorList>
    </citation>
    <scope>NUCLEOTIDE SEQUENCE [LARGE SCALE GENOMIC DNA]</scope>
    <source>
        <strain evidence="2">Cg-14</strain>
    </source>
</reference>
<proteinExistence type="predicted"/>
<name>T0JSE3_COLGC</name>
<comment type="caution">
    <text evidence="1">The sequence shown here is derived from an EMBL/GenBank/DDBJ whole genome shotgun (WGS) entry which is preliminary data.</text>
</comment>
<organism evidence="1 2">
    <name type="scientific">Colletotrichum gloeosporioides (strain Cg-14)</name>
    <name type="common">Anthracnose fungus</name>
    <name type="synonym">Glomerella cingulata</name>
    <dbReference type="NCBI Taxonomy" id="1237896"/>
    <lineage>
        <taxon>Eukaryota</taxon>
        <taxon>Fungi</taxon>
        <taxon>Dikarya</taxon>
        <taxon>Ascomycota</taxon>
        <taxon>Pezizomycotina</taxon>
        <taxon>Sordariomycetes</taxon>
        <taxon>Hypocreomycetidae</taxon>
        <taxon>Glomerellales</taxon>
        <taxon>Glomerellaceae</taxon>
        <taxon>Colletotrichum</taxon>
        <taxon>Colletotrichum gloeosporioides species complex</taxon>
    </lineage>
</organism>
<accession>T0JSE3</accession>
<protein>
    <submittedName>
        <fullName evidence="1">Uncharacterized protein</fullName>
    </submittedName>
</protein>
<gene>
    <name evidence="1" type="ORF">CGLO_14999</name>
</gene>
<evidence type="ECO:0000313" key="2">
    <source>
        <dbReference type="Proteomes" id="UP000015530"/>
    </source>
</evidence>
<dbReference type="Proteomes" id="UP000015530">
    <property type="component" value="Unassembled WGS sequence"/>
</dbReference>
<dbReference type="HOGENOM" id="CLU_3436819_0_0_1"/>
<dbReference type="EMBL" id="AMYD01003558">
    <property type="protein sequence ID" value="EQB46027.1"/>
    <property type="molecule type" value="Genomic_DNA"/>
</dbReference>
<evidence type="ECO:0000313" key="1">
    <source>
        <dbReference type="EMBL" id="EQB46027.1"/>
    </source>
</evidence>